<protein>
    <submittedName>
        <fullName evidence="1">Uncharacterized protein</fullName>
    </submittedName>
</protein>
<dbReference type="EMBL" id="JBBPBM010000099">
    <property type="protein sequence ID" value="KAK8508537.1"/>
    <property type="molecule type" value="Genomic_DNA"/>
</dbReference>
<accession>A0ABR2BPU8</accession>
<name>A0ABR2BPU8_9ROSI</name>
<evidence type="ECO:0000313" key="2">
    <source>
        <dbReference type="Proteomes" id="UP001472677"/>
    </source>
</evidence>
<keyword evidence="2" id="KW-1185">Reference proteome</keyword>
<sequence>MNEGICLEEVPNGRKHFEGKSCWNSIVLFLYLAKLALKSMSGHRRWTFSSIGVGLLKDRFSLTSHSSPLPAFGTFVIVVTGFLMRPLPMVVPNKFSTIKAIGRVGVDDFACLLCYVFVT</sequence>
<comment type="caution">
    <text evidence="1">The sequence shown here is derived from an EMBL/GenBank/DDBJ whole genome shotgun (WGS) entry which is preliminary data.</text>
</comment>
<organism evidence="1 2">
    <name type="scientific">Hibiscus sabdariffa</name>
    <name type="common">roselle</name>
    <dbReference type="NCBI Taxonomy" id="183260"/>
    <lineage>
        <taxon>Eukaryota</taxon>
        <taxon>Viridiplantae</taxon>
        <taxon>Streptophyta</taxon>
        <taxon>Embryophyta</taxon>
        <taxon>Tracheophyta</taxon>
        <taxon>Spermatophyta</taxon>
        <taxon>Magnoliopsida</taxon>
        <taxon>eudicotyledons</taxon>
        <taxon>Gunneridae</taxon>
        <taxon>Pentapetalae</taxon>
        <taxon>rosids</taxon>
        <taxon>malvids</taxon>
        <taxon>Malvales</taxon>
        <taxon>Malvaceae</taxon>
        <taxon>Malvoideae</taxon>
        <taxon>Hibiscus</taxon>
    </lineage>
</organism>
<proteinExistence type="predicted"/>
<gene>
    <name evidence="1" type="ORF">V6N12_044454</name>
</gene>
<reference evidence="1 2" key="1">
    <citation type="journal article" date="2024" name="G3 (Bethesda)">
        <title>Genome assembly of Hibiscus sabdariffa L. provides insights into metabolisms of medicinal natural products.</title>
        <authorList>
            <person name="Kim T."/>
        </authorList>
    </citation>
    <scope>NUCLEOTIDE SEQUENCE [LARGE SCALE GENOMIC DNA]</scope>
    <source>
        <strain evidence="1">TK-2024</strain>
        <tissue evidence="1">Old leaves</tissue>
    </source>
</reference>
<dbReference type="Proteomes" id="UP001472677">
    <property type="component" value="Unassembled WGS sequence"/>
</dbReference>
<evidence type="ECO:0000313" key="1">
    <source>
        <dbReference type="EMBL" id="KAK8508537.1"/>
    </source>
</evidence>